<comment type="caution">
    <text evidence="1">The sequence shown here is derived from an EMBL/GenBank/DDBJ whole genome shotgun (WGS) entry which is preliminary data.</text>
</comment>
<dbReference type="OrthoDB" id="451203at2"/>
<reference evidence="1 2" key="2">
    <citation type="submission" date="2018-03" db="EMBL/GenBank/DDBJ databases">
        <title>The ancient ancestry and fast evolution of plastids.</title>
        <authorList>
            <person name="Moore K.R."/>
            <person name="Magnabosco C."/>
            <person name="Momper L."/>
            <person name="Gold D.A."/>
            <person name="Bosak T."/>
            <person name="Fournier G.P."/>
        </authorList>
    </citation>
    <scope>NUCLEOTIDE SEQUENCE [LARGE SCALE GENOMIC DNA]</scope>
    <source>
        <strain evidence="1 2">ULC007</strain>
    </source>
</reference>
<gene>
    <name evidence="1" type="ORF">C7B65_05540</name>
</gene>
<sequence length="537" mass="57417">MSVKKLILPAVAVTALAGGVAGYFYFNGAPGDSATPLGIAKVIPDQAYMAAFISTDEKNWAKLKQFGTPEAQQAVDKSVKEFQQKVLTESNVDVDKDLKPWMGNVMVAMMPSTNAKEPNVLMAIAIKDKVSALSFANKLKSDAKVKSTETDYKGVKISEVVSEKSKKPSYAAVLKDSYLVLSSDKKAIEQSIETLQGSPSFATKPEAAPLLSQSDGEAVVARFYLPDYAGMVQAMSGSSSAPLNASTLEQLKRVKSMVGNVSIDEVGLRLKGAVKVDPQTAIEFKPSPGKVVAQFPTDTFALVSGANLSSYWSQVVTQSKDSPEAKQVIEAMRSGSQTIGLNLDNDIFGWMNGEFAIGMMPLNQGMLAQLGFGGAMVFNTSDRKTAEATLSKLDTIGKSQSLAIAQRDVNGKKVTEWQTPQGALLGHGWLDDNTVFIAMGDQLVTTMSSQPNPSLETSDSFKAVTASLPKQNIGYFYMDMEKTMTLVNKVTPVSQKSAMQPETTAILNSIKGVGGTTTQTDKTTSQFEAVLALKPAK</sequence>
<dbReference type="EMBL" id="PVWG01000004">
    <property type="protein sequence ID" value="PSB20873.1"/>
    <property type="molecule type" value="Genomic_DNA"/>
</dbReference>
<dbReference type="AlphaFoldDB" id="A0A2T1DK77"/>
<organism evidence="1 2">
    <name type="scientific">Phormidesmis priestleyi ULC007</name>
    <dbReference type="NCBI Taxonomy" id="1920490"/>
    <lineage>
        <taxon>Bacteria</taxon>
        <taxon>Bacillati</taxon>
        <taxon>Cyanobacteriota</taxon>
        <taxon>Cyanophyceae</taxon>
        <taxon>Leptolyngbyales</taxon>
        <taxon>Leptolyngbyaceae</taxon>
        <taxon>Phormidesmis</taxon>
    </lineage>
</organism>
<keyword evidence="2" id="KW-1185">Reference proteome</keyword>
<evidence type="ECO:0000313" key="2">
    <source>
        <dbReference type="Proteomes" id="UP000238634"/>
    </source>
</evidence>
<dbReference type="InterPro" id="IPR021787">
    <property type="entry name" value="DUF3352"/>
</dbReference>
<evidence type="ECO:0000313" key="1">
    <source>
        <dbReference type="EMBL" id="PSB20873.1"/>
    </source>
</evidence>
<dbReference type="STRING" id="1920490.GCA_001895925_03488"/>
<reference evidence="1 2" key="1">
    <citation type="submission" date="2018-02" db="EMBL/GenBank/DDBJ databases">
        <authorList>
            <person name="Cohen D.B."/>
            <person name="Kent A.D."/>
        </authorList>
    </citation>
    <scope>NUCLEOTIDE SEQUENCE [LARGE SCALE GENOMIC DNA]</scope>
    <source>
        <strain evidence="1 2">ULC007</strain>
    </source>
</reference>
<accession>A0A2T1DK77</accession>
<proteinExistence type="predicted"/>
<protein>
    <submittedName>
        <fullName evidence="1">DUF3352 domain-containing protein</fullName>
    </submittedName>
</protein>
<dbReference type="RefSeq" id="WP_073070593.1">
    <property type="nucleotide sequence ID" value="NZ_MPPI01000008.1"/>
</dbReference>
<dbReference type="Proteomes" id="UP000238634">
    <property type="component" value="Unassembled WGS sequence"/>
</dbReference>
<name>A0A2T1DK77_9CYAN</name>
<dbReference type="Pfam" id="PF11832">
    <property type="entry name" value="DUF3352"/>
    <property type="match status" value="1"/>
</dbReference>